<comment type="caution">
    <text evidence="1">The sequence shown here is derived from an EMBL/GenBank/DDBJ whole genome shotgun (WGS) entry which is preliminary data.</text>
</comment>
<evidence type="ECO:0000313" key="1">
    <source>
        <dbReference type="EMBL" id="KAI4469384.1"/>
    </source>
</evidence>
<accession>A0ACB9TRX0</accession>
<proteinExistence type="predicted"/>
<reference evidence="1" key="1">
    <citation type="submission" date="2022-04" db="EMBL/GenBank/DDBJ databases">
        <title>Chromosome-scale genome assembly of Holotrichia oblita Faldermann.</title>
        <authorList>
            <person name="Rongchong L."/>
        </authorList>
    </citation>
    <scope>NUCLEOTIDE SEQUENCE</scope>
    <source>
        <strain evidence="1">81SQS9</strain>
    </source>
</reference>
<protein>
    <submittedName>
        <fullName evidence="1">Ddb1- and cul4-associated factor 11</fullName>
    </submittedName>
</protein>
<gene>
    <name evidence="1" type="ORF">MML48_1g00105</name>
</gene>
<dbReference type="EMBL" id="CM043015">
    <property type="protein sequence ID" value="KAI4469384.1"/>
    <property type="molecule type" value="Genomic_DNA"/>
</dbReference>
<organism evidence="1 2">
    <name type="scientific">Holotrichia oblita</name>
    <name type="common">Chafer beetle</name>
    <dbReference type="NCBI Taxonomy" id="644536"/>
    <lineage>
        <taxon>Eukaryota</taxon>
        <taxon>Metazoa</taxon>
        <taxon>Ecdysozoa</taxon>
        <taxon>Arthropoda</taxon>
        <taxon>Hexapoda</taxon>
        <taxon>Insecta</taxon>
        <taxon>Pterygota</taxon>
        <taxon>Neoptera</taxon>
        <taxon>Endopterygota</taxon>
        <taxon>Coleoptera</taxon>
        <taxon>Polyphaga</taxon>
        <taxon>Scarabaeiformia</taxon>
        <taxon>Scarabaeidae</taxon>
        <taxon>Melolonthinae</taxon>
        <taxon>Holotrichia</taxon>
    </lineage>
</organism>
<sequence length="315" mass="36051">MGSHSSRRMSDDDSRSSDNDSDNTDLHYAEIIQRLINSLYGRFEDSYNGCRVPKIKYVPCVTKLNESDFYFDTTLASGLVSSKRKPVGNNITTMLLNRERSMCPYDRFSRPNKTKISNCFLPNHMERLDKHDGKVFCGTFSKEGNYFITASQDQKIRIYRSDRGVYKLLRTIHARDVGWSIIDVAFSPDQEHFVYSTWSTASHDYDINSVAFADDSSHIIYSGGDDGLLKVWDRRMLGEEGNPTPVGVLAGHRDGITFIHPRGDSRYLISNSKDQSIKLWDVRVFSSQSAAQNTLRAVYEQTWDYRWQGVPTKCV</sequence>
<name>A0ACB9TRX0_HOLOL</name>
<evidence type="ECO:0000313" key="2">
    <source>
        <dbReference type="Proteomes" id="UP001056778"/>
    </source>
</evidence>
<dbReference type="Proteomes" id="UP001056778">
    <property type="component" value="Chromosome 1"/>
</dbReference>
<keyword evidence="2" id="KW-1185">Reference proteome</keyword>